<dbReference type="Pfam" id="PF04170">
    <property type="entry name" value="NlpE"/>
    <property type="match status" value="1"/>
</dbReference>
<comment type="caution">
    <text evidence="2">The sequence shown here is derived from an EMBL/GenBank/DDBJ whole genome shotgun (WGS) entry which is preliminary data.</text>
</comment>
<dbReference type="Proteomes" id="UP000078286">
    <property type="component" value="Unassembled WGS sequence"/>
</dbReference>
<evidence type="ECO:0000313" key="3">
    <source>
        <dbReference type="Proteomes" id="UP000078286"/>
    </source>
</evidence>
<dbReference type="NCBIfam" id="NF007814">
    <property type="entry name" value="PRK10523.1"/>
    <property type="match status" value="1"/>
</dbReference>
<evidence type="ECO:0000259" key="1">
    <source>
        <dbReference type="Pfam" id="PF17185"/>
    </source>
</evidence>
<feature type="domain" description="NlpE C-terminal OB" evidence="1">
    <location>
        <begin position="156"/>
        <end position="244"/>
    </location>
</feature>
<accession>A0A1B7HGV0</accession>
<protein>
    <submittedName>
        <fullName evidence="2">NlpE family lipoprotein</fullName>
    </submittedName>
</protein>
<dbReference type="Gene3D" id="2.40.50.540">
    <property type="match status" value="1"/>
</dbReference>
<dbReference type="InterPro" id="IPR033450">
    <property type="entry name" value="NlpE_C"/>
</dbReference>
<reference evidence="2 3" key="1">
    <citation type="submission" date="2016-04" db="EMBL/GenBank/DDBJ databases">
        <title>ATOL: Assembling a taxonomically balanced genome-scale reconstruction of the evolutionary history of the Enterobacteriaceae.</title>
        <authorList>
            <person name="Plunkett G.III."/>
            <person name="Neeno-Eckwall E.C."/>
            <person name="Glasner J.D."/>
            <person name="Perna N.T."/>
        </authorList>
    </citation>
    <scope>NUCLEOTIDE SEQUENCE [LARGE SCALE GENOMIC DNA]</scope>
    <source>
        <strain evidence="2 3">ATCC 51607</strain>
    </source>
</reference>
<name>A0A1B7HGV0_9ENTR</name>
<dbReference type="PATRIC" id="fig|1354255.3.peg.4434"/>
<dbReference type="EMBL" id="LXEO01000068">
    <property type="protein sequence ID" value="OAT14850.1"/>
    <property type="molecule type" value="Genomic_DNA"/>
</dbReference>
<dbReference type="InterPro" id="IPR043176">
    <property type="entry name" value="NlpE_N_sf"/>
</dbReference>
<keyword evidence="2" id="KW-0449">Lipoprotein</keyword>
<gene>
    <name evidence="2" type="ORF">M979_4310</name>
</gene>
<dbReference type="Pfam" id="PF17185">
    <property type="entry name" value="NlpE_C"/>
    <property type="match status" value="1"/>
</dbReference>
<evidence type="ECO:0000313" key="2">
    <source>
        <dbReference type="EMBL" id="OAT14850.1"/>
    </source>
</evidence>
<sequence length="245" mass="27064">MTNGKEIDQQKEEMVKKILLSAIAVCSLFALFGCNNRAEVQTLQPTQAAELQPMQQSYQGVLPCADCSGIETSLFLEKDGTWVMNQRYQDAKEPAVFASYGSWARTADKLVLTERDGEKLYFRPKGDNLEMLDRAGNSIESQLNYTLTPSKEALPATPMTMKGMYKYMADAAIFQDCSTGKTFAVASNAELERGYAAARGEDYQPVLLVVDAHFTLQASPDSGELKKTVVADRAAKFEPKKSCHD</sequence>
<proteinExistence type="predicted"/>
<organism evidence="2 3">
    <name type="scientific">Buttiauxella noackiae ATCC 51607</name>
    <dbReference type="NCBI Taxonomy" id="1354255"/>
    <lineage>
        <taxon>Bacteria</taxon>
        <taxon>Pseudomonadati</taxon>
        <taxon>Pseudomonadota</taxon>
        <taxon>Gammaproteobacteria</taxon>
        <taxon>Enterobacterales</taxon>
        <taxon>Enterobacteriaceae</taxon>
        <taxon>Buttiauxella</taxon>
    </lineage>
</organism>
<dbReference type="InterPro" id="IPR038139">
    <property type="entry name" value="NlpE_C_sf"/>
</dbReference>
<keyword evidence="3" id="KW-1185">Reference proteome</keyword>
<dbReference type="AlphaFoldDB" id="A0A1B7HGV0"/>
<dbReference type="Gene3D" id="2.40.128.300">
    <property type="match status" value="1"/>
</dbReference>
<dbReference type="InterPro" id="IPR007298">
    <property type="entry name" value="Cu-R_lipoprotein_NlpE"/>
</dbReference>
<dbReference type="PROSITE" id="PS51257">
    <property type="entry name" value="PROKAR_LIPOPROTEIN"/>
    <property type="match status" value="1"/>
</dbReference>